<dbReference type="OrthoDB" id="289227at2"/>
<dbReference type="EMBL" id="CP036266">
    <property type="protein sequence ID" value="QDT21938.1"/>
    <property type="molecule type" value="Genomic_DNA"/>
</dbReference>
<sequence length="165" mass="18019" precursor="true">MQRSMSKLKTLVTVATLTALTAVVSADDKQAAAIQKDRNQIAGTWQIQVLEINGNRSAGEDVKHLTVVNGADGTWSLRSDGNEIARGTTSIDPSQSVKTIDIQPTSGQDQGKTYRGIYELGKTSRKLCFAPAGKDRPTDFTTNAENQHIFVKFKRLQATQEKEVP</sequence>
<feature type="chain" id="PRO_5022240792" description="TIGR03067 domain-containing protein" evidence="1">
    <location>
        <begin position="27"/>
        <end position="165"/>
    </location>
</feature>
<organism evidence="2 3">
    <name type="scientific">Gimesia chilikensis</name>
    <dbReference type="NCBI Taxonomy" id="2605989"/>
    <lineage>
        <taxon>Bacteria</taxon>
        <taxon>Pseudomonadati</taxon>
        <taxon>Planctomycetota</taxon>
        <taxon>Planctomycetia</taxon>
        <taxon>Planctomycetales</taxon>
        <taxon>Planctomycetaceae</taxon>
        <taxon>Gimesia</taxon>
    </lineage>
</organism>
<keyword evidence="1" id="KW-0732">Signal</keyword>
<proteinExistence type="predicted"/>
<protein>
    <recommendedName>
        <fullName evidence="4">TIGR03067 domain-containing protein</fullName>
    </recommendedName>
</protein>
<evidence type="ECO:0008006" key="4">
    <source>
        <dbReference type="Google" id="ProtNLM"/>
    </source>
</evidence>
<gene>
    <name evidence="2" type="ORF">HG66A1_37430</name>
</gene>
<accession>A0A517PRD1</accession>
<name>A0A517PRD1_9PLAN</name>
<dbReference type="Proteomes" id="UP000320421">
    <property type="component" value="Chromosome"/>
</dbReference>
<dbReference type="RefSeq" id="WP_145187029.1">
    <property type="nucleotide sequence ID" value="NZ_CP036266.1"/>
</dbReference>
<keyword evidence="3" id="KW-1185">Reference proteome</keyword>
<evidence type="ECO:0000313" key="3">
    <source>
        <dbReference type="Proteomes" id="UP000320421"/>
    </source>
</evidence>
<evidence type="ECO:0000256" key="1">
    <source>
        <dbReference type="SAM" id="SignalP"/>
    </source>
</evidence>
<dbReference type="NCBIfam" id="TIGR03067">
    <property type="entry name" value="Planc_TIGR03067"/>
    <property type="match status" value="1"/>
</dbReference>
<dbReference type="InterPro" id="IPR017504">
    <property type="entry name" value="CHP03067_Planctomycetes"/>
</dbReference>
<feature type="signal peptide" evidence="1">
    <location>
        <begin position="1"/>
        <end position="26"/>
    </location>
</feature>
<dbReference type="AlphaFoldDB" id="A0A517PRD1"/>
<reference evidence="2 3" key="1">
    <citation type="submission" date="2019-02" db="EMBL/GenBank/DDBJ databases">
        <title>Deep-cultivation of Planctomycetes and their phenomic and genomic characterization uncovers novel biology.</title>
        <authorList>
            <person name="Wiegand S."/>
            <person name="Jogler M."/>
            <person name="Boedeker C."/>
            <person name="Pinto D."/>
            <person name="Vollmers J."/>
            <person name="Rivas-Marin E."/>
            <person name="Kohn T."/>
            <person name="Peeters S.H."/>
            <person name="Heuer A."/>
            <person name="Rast P."/>
            <person name="Oberbeckmann S."/>
            <person name="Bunk B."/>
            <person name="Jeske O."/>
            <person name="Meyerdierks A."/>
            <person name="Storesund J.E."/>
            <person name="Kallscheuer N."/>
            <person name="Luecker S."/>
            <person name="Lage O.M."/>
            <person name="Pohl T."/>
            <person name="Merkel B.J."/>
            <person name="Hornburger P."/>
            <person name="Mueller R.-W."/>
            <person name="Bruemmer F."/>
            <person name="Labrenz M."/>
            <person name="Spormann A.M."/>
            <person name="Op den Camp H."/>
            <person name="Overmann J."/>
            <person name="Amann R."/>
            <person name="Jetten M.S.M."/>
            <person name="Mascher T."/>
            <person name="Medema M.H."/>
            <person name="Devos D.P."/>
            <person name="Kaster A.-K."/>
            <person name="Ovreas L."/>
            <person name="Rohde M."/>
            <person name="Galperin M.Y."/>
            <person name="Jogler C."/>
        </authorList>
    </citation>
    <scope>NUCLEOTIDE SEQUENCE [LARGE SCALE GENOMIC DNA]</scope>
    <source>
        <strain evidence="2 3">HG66A1</strain>
    </source>
</reference>
<evidence type="ECO:0000313" key="2">
    <source>
        <dbReference type="EMBL" id="QDT21938.1"/>
    </source>
</evidence>